<feature type="transmembrane region" description="Helical" evidence="1">
    <location>
        <begin position="85"/>
        <end position="105"/>
    </location>
</feature>
<evidence type="ECO:0000256" key="1">
    <source>
        <dbReference type="SAM" id="Phobius"/>
    </source>
</evidence>
<feature type="transmembrane region" description="Helical" evidence="1">
    <location>
        <begin position="14"/>
        <end position="37"/>
    </location>
</feature>
<feature type="transmembrane region" description="Helical" evidence="1">
    <location>
        <begin position="57"/>
        <end position="78"/>
    </location>
</feature>
<keyword evidence="1" id="KW-0812">Transmembrane</keyword>
<dbReference type="Proteomes" id="UP000624244">
    <property type="component" value="Unassembled WGS sequence"/>
</dbReference>
<dbReference type="Pfam" id="PF24803">
    <property type="entry name" value="DUF7704"/>
    <property type="match status" value="1"/>
</dbReference>
<feature type="transmembrane region" description="Helical" evidence="1">
    <location>
        <begin position="125"/>
        <end position="147"/>
    </location>
</feature>
<feature type="domain" description="DUF7704" evidence="2">
    <location>
        <begin position="9"/>
        <end position="145"/>
    </location>
</feature>
<accession>A0A8H5ZKF8</accession>
<reference evidence="3" key="1">
    <citation type="submission" date="2019-11" db="EMBL/GenBank/DDBJ databases">
        <title>Bipolaris sorokiniana Genome sequencing.</title>
        <authorList>
            <person name="Wang H."/>
        </authorList>
    </citation>
    <scope>NUCLEOTIDE SEQUENCE</scope>
</reference>
<protein>
    <recommendedName>
        <fullName evidence="2">DUF7704 domain-containing protein</fullName>
    </recommendedName>
</protein>
<evidence type="ECO:0000313" key="3">
    <source>
        <dbReference type="EMBL" id="KAF5850449.1"/>
    </source>
</evidence>
<evidence type="ECO:0000259" key="2">
    <source>
        <dbReference type="Pfam" id="PF24803"/>
    </source>
</evidence>
<name>A0A8H5ZKF8_COCSA</name>
<dbReference type="EMBL" id="WNKQ01000007">
    <property type="protein sequence ID" value="KAF5850449.1"/>
    <property type="molecule type" value="Genomic_DNA"/>
</dbReference>
<comment type="caution">
    <text evidence="3">The sequence shown here is derived from an EMBL/GenBank/DDBJ whole genome shotgun (WGS) entry which is preliminary data.</text>
</comment>
<keyword evidence="1" id="KW-1133">Transmembrane helix</keyword>
<evidence type="ECO:0000313" key="4">
    <source>
        <dbReference type="Proteomes" id="UP000624244"/>
    </source>
</evidence>
<dbReference type="InterPro" id="IPR056121">
    <property type="entry name" value="DUF7704"/>
</dbReference>
<gene>
    <name evidence="3" type="ORF">GGP41_002678</name>
</gene>
<organism evidence="3 4">
    <name type="scientific">Cochliobolus sativus</name>
    <name type="common">Common root rot and spot blotch fungus</name>
    <name type="synonym">Bipolaris sorokiniana</name>
    <dbReference type="NCBI Taxonomy" id="45130"/>
    <lineage>
        <taxon>Eukaryota</taxon>
        <taxon>Fungi</taxon>
        <taxon>Dikarya</taxon>
        <taxon>Ascomycota</taxon>
        <taxon>Pezizomycotina</taxon>
        <taxon>Dothideomycetes</taxon>
        <taxon>Pleosporomycetidae</taxon>
        <taxon>Pleosporales</taxon>
        <taxon>Pleosporineae</taxon>
        <taxon>Pleosporaceae</taxon>
        <taxon>Bipolaris</taxon>
    </lineage>
</organism>
<dbReference type="PANTHER" id="PTHR37019">
    <property type="entry name" value="CHROMOSOME 1, WHOLE GENOME SHOTGUN SEQUENCE"/>
    <property type="match status" value="1"/>
</dbReference>
<dbReference type="AlphaFoldDB" id="A0A8H5ZKF8"/>
<keyword evidence="1" id="KW-0472">Membrane</keyword>
<proteinExistence type="predicted"/>
<sequence length="159" mass="17404">MPSMTPSYTRIPNFYRLFFTYLDPLICVWGASMDFFLPSLVLSSHIPSPPVPDQGHIMVLTQRGGGMLNFGIVSAVLLRYTDDVNIWSIVQVACLTVDLAYYWSAWRVLGGQGRLSPGAWRAEDWASLGITVFAGAVRAAFLIGVGFERGEGVKGAKGQ</sequence>
<dbReference type="PANTHER" id="PTHR37019:SF1">
    <property type="entry name" value="EXPERA DOMAIN-CONTAINING PROTEIN"/>
    <property type="match status" value="1"/>
</dbReference>